<feature type="compositionally biased region" description="Basic and acidic residues" evidence="1">
    <location>
        <begin position="69"/>
        <end position="82"/>
    </location>
</feature>
<dbReference type="Proteomes" id="UP001175271">
    <property type="component" value="Unassembled WGS sequence"/>
</dbReference>
<name>A0AA39INW9_9BILA</name>
<evidence type="ECO:0000256" key="2">
    <source>
        <dbReference type="SAM" id="Phobius"/>
    </source>
</evidence>
<dbReference type="AlphaFoldDB" id="A0AA39INW9"/>
<keyword evidence="4" id="KW-1185">Reference proteome</keyword>
<evidence type="ECO:0000313" key="4">
    <source>
        <dbReference type="Proteomes" id="UP001175271"/>
    </source>
</evidence>
<keyword evidence="2" id="KW-1133">Transmembrane helix</keyword>
<accession>A0AA39INW9</accession>
<feature type="transmembrane region" description="Helical" evidence="2">
    <location>
        <begin position="38"/>
        <end position="58"/>
    </location>
</feature>
<gene>
    <name evidence="3" type="ORF">QR680_010422</name>
</gene>
<comment type="caution">
    <text evidence="3">The sequence shown here is derived from an EMBL/GenBank/DDBJ whole genome shotgun (WGS) entry which is preliminary data.</text>
</comment>
<keyword evidence="2" id="KW-0472">Membrane</keyword>
<keyword evidence="2" id="KW-0812">Transmembrane</keyword>
<proteinExistence type="predicted"/>
<evidence type="ECO:0000256" key="1">
    <source>
        <dbReference type="SAM" id="MobiDB-lite"/>
    </source>
</evidence>
<reference evidence="3" key="1">
    <citation type="submission" date="2023-06" db="EMBL/GenBank/DDBJ databases">
        <title>Genomic analysis of the entomopathogenic nematode Steinernema hermaphroditum.</title>
        <authorList>
            <person name="Schwarz E.M."/>
            <person name="Heppert J.K."/>
            <person name="Baniya A."/>
            <person name="Schwartz H.T."/>
            <person name="Tan C.-H."/>
            <person name="Antoshechkin I."/>
            <person name="Sternberg P.W."/>
            <person name="Goodrich-Blair H."/>
            <person name="Dillman A.R."/>
        </authorList>
    </citation>
    <scope>NUCLEOTIDE SEQUENCE</scope>
    <source>
        <strain evidence="3">PS9179</strain>
        <tissue evidence="3">Whole animal</tissue>
    </source>
</reference>
<evidence type="ECO:0000313" key="3">
    <source>
        <dbReference type="EMBL" id="KAK0427777.1"/>
    </source>
</evidence>
<sequence length="125" mass="14170">MDFDFEYDMYNPSAQARNETRKKRKCRFPRISEMPWQFITLSLLIIVLFGALLTVMLLRETPGPHEDCDDCHGDLGPHHDDGDVPPIHGGDTKTMAIRTPSAQDPLPENQEIGHNSNEPNKDLSL</sequence>
<organism evidence="3 4">
    <name type="scientific">Steinernema hermaphroditum</name>
    <dbReference type="NCBI Taxonomy" id="289476"/>
    <lineage>
        <taxon>Eukaryota</taxon>
        <taxon>Metazoa</taxon>
        <taxon>Ecdysozoa</taxon>
        <taxon>Nematoda</taxon>
        <taxon>Chromadorea</taxon>
        <taxon>Rhabditida</taxon>
        <taxon>Tylenchina</taxon>
        <taxon>Panagrolaimomorpha</taxon>
        <taxon>Strongyloidoidea</taxon>
        <taxon>Steinernematidae</taxon>
        <taxon>Steinernema</taxon>
    </lineage>
</organism>
<dbReference type="EMBL" id="JAUCMV010000001">
    <property type="protein sequence ID" value="KAK0427777.1"/>
    <property type="molecule type" value="Genomic_DNA"/>
</dbReference>
<feature type="region of interest" description="Disordered" evidence="1">
    <location>
        <begin position="69"/>
        <end position="125"/>
    </location>
</feature>
<protein>
    <submittedName>
        <fullName evidence="3">Uncharacterized protein</fullName>
    </submittedName>
</protein>